<evidence type="ECO:0000313" key="1">
    <source>
        <dbReference type="EMBL" id="WQG85746.1"/>
    </source>
</evidence>
<dbReference type="InterPro" id="IPR021866">
    <property type="entry name" value="SpoIIAA-like"/>
</dbReference>
<dbReference type="Gene3D" id="3.40.50.10600">
    <property type="entry name" value="SpoIIaa-like domains"/>
    <property type="match status" value="1"/>
</dbReference>
<dbReference type="InterPro" id="IPR036513">
    <property type="entry name" value="STAS_dom_sf"/>
</dbReference>
<organism evidence="1 2">
    <name type="scientific">Kangiella aquimarina</name>
    <dbReference type="NCBI Taxonomy" id="261965"/>
    <lineage>
        <taxon>Bacteria</taxon>
        <taxon>Pseudomonadati</taxon>
        <taxon>Pseudomonadota</taxon>
        <taxon>Gammaproteobacteria</taxon>
        <taxon>Kangiellales</taxon>
        <taxon>Kangiellaceae</taxon>
        <taxon>Kangiella</taxon>
    </lineage>
</organism>
<evidence type="ECO:0000313" key="2">
    <source>
        <dbReference type="Proteomes" id="UP001324185"/>
    </source>
</evidence>
<sequence>MLNVKVDADHALVILEPDGALTDNDFRLAAQLIDPVIEKNGSLKGLIIQTRSFPGWASFAALVSHLRFVREHHKSVQRIGFVTDSPVGSFAEAIGNHFVSAQIRHFSYDEFTHARNWVLYGE</sequence>
<proteinExistence type="predicted"/>
<dbReference type="Proteomes" id="UP001324185">
    <property type="component" value="Chromosome"/>
</dbReference>
<keyword evidence="2" id="KW-1185">Reference proteome</keyword>
<dbReference type="SUPFAM" id="SSF52091">
    <property type="entry name" value="SpoIIaa-like"/>
    <property type="match status" value="1"/>
</dbReference>
<dbReference type="Pfam" id="PF11964">
    <property type="entry name" value="SpoIIAA-like"/>
    <property type="match status" value="1"/>
</dbReference>
<dbReference type="EMBL" id="CP140158">
    <property type="protein sequence ID" value="WQG85746.1"/>
    <property type="molecule type" value="Genomic_DNA"/>
</dbReference>
<protein>
    <submittedName>
        <fullName evidence="1">STAS/SEC14 domain-containing protein</fullName>
    </submittedName>
</protein>
<dbReference type="RefSeq" id="WP_018623740.1">
    <property type="nucleotide sequence ID" value="NZ_CP140158.1"/>
</dbReference>
<name>A0ABZ0X563_9GAMM</name>
<dbReference type="InterPro" id="IPR038396">
    <property type="entry name" value="SpoIIAA-like_sf"/>
</dbReference>
<gene>
    <name evidence="1" type="ORF">SR900_02390</name>
</gene>
<reference evidence="1 2" key="1">
    <citation type="submission" date="2023-11" db="EMBL/GenBank/DDBJ databases">
        <title>MicrobeMod: A computational toolkit for identifying prokaryotic methylation and restriction-modification with nanopore sequencing.</title>
        <authorList>
            <person name="Crits-Christoph A."/>
            <person name="Kang S.C."/>
            <person name="Lee H."/>
            <person name="Ostrov N."/>
        </authorList>
    </citation>
    <scope>NUCLEOTIDE SEQUENCE [LARGE SCALE GENOMIC DNA]</scope>
    <source>
        <strain evidence="1 2">DSMZ 16071</strain>
    </source>
</reference>
<accession>A0ABZ0X563</accession>